<organism evidence="1">
    <name type="scientific">Rhizophora mucronata</name>
    <name type="common">Asiatic mangrove</name>
    <dbReference type="NCBI Taxonomy" id="61149"/>
    <lineage>
        <taxon>Eukaryota</taxon>
        <taxon>Viridiplantae</taxon>
        <taxon>Streptophyta</taxon>
        <taxon>Embryophyta</taxon>
        <taxon>Tracheophyta</taxon>
        <taxon>Spermatophyta</taxon>
        <taxon>Magnoliopsida</taxon>
        <taxon>eudicotyledons</taxon>
        <taxon>Gunneridae</taxon>
        <taxon>Pentapetalae</taxon>
        <taxon>rosids</taxon>
        <taxon>fabids</taxon>
        <taxon>Malpighiales</taxon>
        <taxon>Rhizophoraceae</taxon>
        <taxon>Rhizophora</taxon>
    </lineage>
</organism>
<name>A0A2P2QS50_RHIMU</name>
<protein>
    <submittedName>
        <fullName evidence="1">Uncharacterized protein</fullName>
    </submittedName>
</protein>
<sequence>MSALSICIYIDSIRSYLSVC</sequence>
<reference evidence="1" key="1">
    <citation type="submission" date="2018-02" db="EMBL/GenBank/DDBJ databases">
        <title>Rhizophora mucronata_Transcriptome.</title>
        <authorList>
            <person name="Meera S.P."/>
            <person name="Sreeshan A."/>
            <person name="Augustine A."/>
        </authorList>
    </citation>
    <scope>NUCLEOTIDE SEQUENCE</scope>
    <source>
        <tissue evidence="1">Leaf</tissue>
    </source>
</reference>
<dbReference type="EMBL" id="GGEC01089352">
    <property type="protein sequence ID" value="MBX69836.1"/>
    <property type="molecule type" value="Transcribed_RNA"/>
</dbReference>
<proteinExistence type="predicted"/>
<accession>A0A2P2QS50</accession>
<evidence type="ECO:0000313" key="1">
    <source>
        <dbReference type="EMBL" id="MBX69836.1"/>
    </source>
</evidence>
<dbReference type="AlphaFoldDB" id="A0A2P2QS50"/>